<keyword evidence="2" id="KW-1185">Reference proteome</keyword>
<dbReference type="AlphaFoldDB" id="A0A1E7LES8"/>
<name>A0A1E7LES8_9ACTN</name>
<accession>A0A1E7LES8</accession>
<reference evidence="1 2" key="1">
    <citation type="journal article" date="2016" name="Front. Microbiol.">
        <title>Comparative Genomics Analysis of Streptomyces Species Reveals Their Adaptation to the Marine Environment and Their Diversity at the Genomic Level.</title>
        <authorList>
            <person name="Tian X."/>
            <person name="Zhang Z."/>
            <person name="Yang T."/>
            <person name="Chen M."/>
            <person name="Li J."/>
            <person name="Chen F."/>
            <person name="Yang J."/>
            <person name="Li W."/>
            <person name="Zhang B."/>
            <person name="Zhang Z."/>
            <person name="Wu J."/>
            <person name="Zhang C."/>
            <person name="Long L."/>
            <person name="Xiao J."/>
        </authorList>
    </citation>
    <scope>NUCLEOTIDE SEQUENCE [LARGE SCALE GENOMIC DNA]</scope>
    <source>
        <strain evidence="1 2">SCSIO M10372</strain>
    </source>
</reference>
<dbReference type="Proteomes" id="UP000175971">
    <property type="component" value="Unassembled WGS sequence"/>
</dbReference>
<comment type="caution">
    <text evidence="1">The sequence shown here is derived from an EMBL/GenBank/DDBJ whole genome shotgun (WGS) entry which is preliminary data.</text>
</comment>
<sequence>MADEQYEWLDKDAAEKLLRGEPVVPLGDQARDDALRLAEALGAARAARRAPAGELPGEDAVLTAFRQATRSGRDRLAGRSAGPALPGQ</sequence>
<evidence type="ECO:0000313" key="2">
    <source>
        <dbReference type="Proteomes" id="UP000175971"/>
    </source>
</evidence>
<proteinExistence type="predicted"/>
<organism evidence="1 2">
    <name type="scientific">Streptomyces nanshensis</name>
    <dbReference type="NCBI Taxonomy" id="518642"/>
    <lineage>
        <taxon>Bacteria</taxon>
        <taxon>Bacillati</taxon>
        <taxon>Actinomycetota</taxon>
        <taxon>Actinomycetes</taxon>
        <taxon>Kitasatosporales</taxon>
        <taxon>Streptomycetaceae</taxon>
        <taxon>Streptomyces</taxon>
    </lineage>
</organism>
<dbReference type="PATRIC" id="fig|518642.7.peg.8474"/>
<evidence type="ECO:0000313" key="1">
    <source>
        <dbReference type="EMBL" id="OEV14624.1"/>
    </source>
</evidence>
<evidence type="ECO:0008006" key="3">
    <source>
        <dbReference type="Google" id="ProtNLM"/>
    </source>
</evidence>
<gene>
    <name evidence="1" type="ORF">AN221_43000</name>
</gene>
<protein>
    <recommendedName>
        <fullName evidence="3">Extensin</fullName>
    </recommendedName>
</protein>
<dbReference type="EMBL" id="LJGZ01000114">
    <property type="protein sequence ID" value="OEV14624.1"/>
    <property type="molecule type" value="Genomic_DNA"/>
</dbReference>
<feature type="non-terminal residue" evidence="1">
    <location>
        <position position="88"/>
    </location>
</feature>